<reference evidence="2 3" key="1">
    <citation type="submission" date="2024-03" db="EMBL/GenBank/DDBJ databases">
        <title>Adaptation during the transition from Ophiocordyceps entomopathogen to insect associate is accompanied by gene loss and intensified selection.</title>
        <authorList>
            <person name="Ward C.M."/>
            <person name="Onetto C.A."/>
            <person name="Borneman A.R."/>
        </authorList>
    </citation>
    <scope>NUCLEOTIDE SEQUENCE [LARGE SCALE GENOMIC DNA]</scope>
    <source>
        <strain evidence="2">AWRI1</strain>
        <tissue evidence="2">Single Adult Female</tissue>
    </source>
</reference>
<proteinExistence type="predicted"/>
<evidence type="ECO:0000313" key="3">
    <source>
        <dbReference type="Proteomes" id="UP001367676"/>
    </source>
</evidence>
<feature type="compositionally biased region" description="Polar residues" evidence="1">
    <location>
        <begin position="465"/>
        <end position="485"/>
    </location>
</feature>
<evidence type="ECO:0000313" key="2">
    <source>
        <dbReference type="EMBL" id="KAK7573932.1"/>
    </source>
</evidence>
<dbReference type="Proteomes" id="UP001367676">
    <property type="component" value="Unassembled WGS sequence"/>
</dbReference>
<comment type="caution">
    <text evidence="2">The sequence shown here is derived from an EMBL/GenBank/DDBJ whole genome shotgun (WGS) entry which is preliminary data.</text>
</comment>
<evidence type="ECO:0000256" key="1">
    <source>
        <dbReference type="SAM" id="MobiDB-lite"/>
    </source>
</evidence>
<keyword evidence="3" id="KW-1185">Reference proteome</keyword>
<sequence>MRNAHMKISSCWSTYSDESSTLNDDPYEGLEFTKRYLGALAKNGKIPVQHRSYMVPPMVSRYGNGHKSFSDLYDPMYKRYLGSLAKSGNLKNGKPQQKKSIIGDDLDEPKLNKEDLLNPTVMKQEMIQNLKQIILQFLSEMNKKYDPRKVDLFLENLVNSLYDQNDEISLESIKSLVQSDYFLPEDNKDGKFEVLKRSIQSLVRHFNVSYSGRTPSESQLRQRREPEYYYYYVPNQFGAIKRNLQSVLRNKSPKRHVGAMAKNYDFPMHPNGKRDTVDEPIPLEYVGENVASQFGIDEDGEGFFKHWGKRHTMYDINEPDISFEYPSQGGEPTDYNDYAEQMGQDAPIPIGKRYLGKSYGILYDNSDAMALHAKFLGALARSGWLPQGFALRSPGLSESGYENKRHIGSLARAGWLSTMQQSPNYYYRGGRGRAFRPPSFRGPRAFFLKSDIEPSSHCQCKRESTSGSEPSWSHSETTSDQNASRSELPERKSSVLEKRFLLIPAVDYFILRSLYPNLIRRPIIAEN</sequence>
<gene>
    <name evidence="2" type="ORF">V9T40_011123</name>
</gene>
<name>A0AAN9T4U0_9HEMI</name>
<protein>
    <submittedName>
        <fullName evidence="2">Uncharacterized protein</fullName>
    </submittedName>
</protein>
<feature type="region of interest" description="Disordered" evidence="1">
    <location>
        <begin position="457"/>
        <end position="490"/>
    </location>
</feature>
<organism evidence="2 3">
    <name type="scientific">Parthenolecanium corni</name>
    <dbReference type="NCBI Taxonomy" id="536013"/>
    <lineage>
        <taxon>Eukaryota</taxon>
        <taxon>Metazoa</taxon>
        <taxon>Ecdysozoa</taxon>
        <taxon>Arthropoda</taxon>
        <taxon>Hexapoda</taxon>
        <taxon>Insecta</taxon>
        <taxon>Pterygota</taxon>
        <taxon>Neoptera</taxon>
        <taxon>Paraneoptera</taxon>
        <taxon>Hemiptera</taxon>
        <taxon>Sternorrhyncha</taxon>
        <taxon>Coccoidea</taxon>
        <taxon>Coccidae</taxon>
        <taxon>Parthenolecanium</taxon>
    </lineage>
</organism>
<dbReference type="AlphaFoldDB" id="A0AAN9T4U0"/>
<accession>A0AAN9T4U0</accession>
<dbReference type="EMBL" id="JBBCAQ010000037">
    <property type="protein sequence ID" value="KAK7573932.1"/>
    <property type="molecule type" value="Genomic_DNA"/>
</dbReference>